<proteinExistence type="predicted"/>
<keyword evidence="4" id="KW-1185">Reference proteome</keyword>
<evidence type="ECO:0000313" key="2">
    <source>
        <dbReference type="EMBL" id="EJT82449.1"/>
    </source>
</evidence>
<name>J3NMB8_GAET3</name>
<reference evidence="3" key="5">
    <citation type="submission" date="2018-04" db="UniProtKB">
        <authorList>
            <consortium name="EnsemblFungi"/>
        </authorList>
    </citation>
    <scope>IDENTIFICATION</scope>
    <source>
        <strain evidence="3">R3-111a-1</strain>
    </source>
</reference>
<reference evidence="4" key="1">
    <citation type="submission" date="2010-07" db="EMBL/GenBank/DDBJ databases">
        <title>The genome sequence of Gaeumannomyces graminis var. tritici strain R3-111a-1.</title>
        <authorList>
            <consortium name="The Broad Institute Genome Sequencing Platform"/>
            <person name="Ma L.-J."/>
            <person name="Dead R."/>
            <person name="Young S."/>
            <person name="Zeng Q."/>
            <person name="Koehrsen M."/>
            <person name="Alvarado L."/>
            <person name="Berlin A."/>
            <person name="Chapman S.B."/>
            <person name="Chen Z."/>
            <person name="Freedman E."/>
            <person name="Gellesch M."/>
            <person name="Goldberg J."/>
            <person name="Griggs A."/>
            <person name="Gujja S."/>
            <person name="Heilman E.R."/>
            <person name="Heiman D."/>
            <person name="Hepburn T."/>
            <person name="Howarth C."/>
            <person name="Jen D."/>
            <person name="Larson L."/>
            <person name="Mehta T."/>
            <person name="Neiman D."/>
            <person name="Pearson M."/>
            <person name="Roberts A."/>
            <person name="Saif S."/>
            <person name="Shea T."/>
            <person name="Shenoy N."/>
            <person name="Sisk P."/>
            <person name="Stolte C."/>
            <person name="Sykes S."/>
            <person name="Walk T."/>
            <person name="White J."/>
            <person name="Yandava C."/>
            <person name="Haas B."/>
            <person name="Nusbaum C."/>
            <person name="Birren B."/>
        </authorList>
    </citation>
    <scope>NUCLEOTIDE SEQUENCE [LARGE SCALE GENOMIC DNA]</scope>
    <source>
        <strain evidence="4">R3-111a-1</strain>
    </source>
</reference>
<dbReference type="EnsemblFungi" id="EJT82449">
    <property type="protein sequence ID" value="EJT82449"/>
    <property type="gene ID" value="GGTG_02422"/>
</dbReference>
<organism evidence="2">
    <name type="scientific">Gaeumannomyces tritici (strain R3-111a-1)</name>
    <name type="common">Wheat and barley take-all root rot fungus</name>
    <name type="synonym">Gaeumannomyces graminis var. tritici</name>
    <dbReference type="NCBI Taxonomy" id="644352"/>
    <lineage>
        <taxon>Eukaryota</taxon>
        <taxon>Fungi</taxon>
        <taxon>Dikarya</taxon>
        <taxon>Ascomycota</taxon>
        <taxon>Pezizomycotina</taxon>
        <taxon>Sordariomycetes</taxon>
        <taxon>Sordariomycetidae</taxon>
        <taxon>Magnaporthales</taxon>
        <taxon>Magnaporthaceae</taxon>
        <taxon>Gaeumannomyces</taxon>
    </lineage>
</organism>
<dbReference type="Proteomes" id="UP000006039">
    <property type="component" value="Unassembled WGS sequence"/>
</dbReference>
<dbReference type="GeneID" id="20342880"/>
<feature type="region of interest" description="Disordered" evidence="1">
    <location>
        <begin position="59"/>
        <end position="83"/>
    </location>
</feature>
<evidence type="ECO:0000256" key="1">
    <source>
        <dbReference type="SAM" id="MobiDB-lite"/>
    </source>
</evidence>
<reference evidence="3" key="4">
    <citation type="journal article" date="2015" name="G3 (Bethesda)">
        <title>Genome sequences of three phytopathogenic species of the Magnaporthaceae family of fungi.</title>
        <authorList>
            <person name="Okagaki L.H."/>
            <person name="Nunes C.C."/>
            <person name="Sailsbery J."/>
            <person name="Clay B."/>
            <person name="Brown D."/>
            <person name="John T."/>
            <person name="Oh Y."/>
            <person name="Young N."/>
            <person name="Fitzgerald M."/>
            <person name="Haas B.J."/>
            <person name="Zeng Q."/>
            <person name="Young S."/>
            <person name="Adiconis X."/>
            <person name="Fan L."/>
            <person name="Levin J.Z."/>
            <person name="Mitchell T.K."/>
            <person name="Okubara P.A."/>
            <person name="Farman M.L."/>
            <person name="Kohn L.M."/>
            <person name="Birren B."/>
            <person name="Ma L.-J."/>
            <person name="Dean R.A."/>
        </authorList>
    </citation>
    <scope>NUCLEOTIDE SEQUENCE</scope>
    <source>
        <strain evidence="3">R3-111a-1</strain>
    </source>
</reference>
<feature type="compositionally biased region" description="Basic and acidic residues" evidence="1">
    <location>
        <begin position="208"/>
        <end position="218"/>
    </location>
</feature>
<accession>J3NMB8</accession>
<sequence length="218" mass="23454">MPALGQMNGLLYLSARVRSWPVVTQPGGSTWANRVSQQVADERAIFAFDASANANANGGDPYLANGRANSRTPLSSPPTSPFRRRVSIPLANFPSPPSGLRAEGGFLALFHCCNSTTSCNVLMLPRPNNYRSGHHRHPALQSTERYVRRGSTRPGDGTSPMRRAAGLAIVYGGKSWAQIRHMLASFSCCAGRPHAGLPEEAADASSEYSERSETRSKA</sequence>
<dbReference type="AlphaFoldDB" id="J3NMB8"/>
<dbReference type="RefSeq" id="XP_009218458.1">
    <property type="nucleotide sequence ID" value="XM_009220194.1"/>
</dbReference>
<evidence type="ECO:0000313" key="3">
    <source>
        <dbReference type="EnsemblFungi" id="EJT82449"/>
    </source>
</evidence>
<dbReference type="VEuPathDB" id="FungiDB:GGTG_02422"/>
<gene>
    <name evidence="3" type="primary">20342880</name>
    <name evidence="2" type="ORF">GGTG_02422</name>
</gene>
<reference evidence="2" key="2">
    <citation type="submission" date="2010-07" db="EMBL/GenBank/DDBJ databases">
        <authorList>
            <consortium name="The Broad Institute Genome Sequencing Platform"/>
            <consortium name="Broad Institute Genome Sequencing Center for Infectious Disease"/>
            <person name="Ma L.-J."/>
            <person name="Dead R."/>
            <person name="Young S."/>
            <person name="Zeng Q."/>
            <person name="Koehrsen M."/>
            <person name="Alvarado L."/>
            <person name="Berlin A."/>
            <person name="Chapman S.B."/>
            <person name="Chen Z."/>
            <person name="Freedman E."/>
            <person name="Gellesch M."/>
            <person name="Goldberg J."/>
            <person name="Griggs A."/>
            <person name="Gujja S."/>
            <person name="Heilman E.R."/>
            <person name="Heiman D."/>
            <person name="Hepburn T."/>
            <person name="Howarth C."/>
            <person name="Jen D."/>
            <person name="Larson L."/>
            <person name="Mehta T."/>
            <person name="Neiman D."/>
            <person name="Pearson M."/>
            <person name="Roberts A."/>
            <person name="Saif S."/>
            <person name="Shea T."/>
            <person name="Shenoy N."/>
            <person name="Sisk P."/>
            <person name="Stolte C."/>
            <person name="Sykes S."/>
            <person name="Walk T."/>
            <person name="White J."/>
            <person name="Yandava C."/>
            <person name="Haas B."/>
            <person name="Nusbaum C."/>
            <person name="Birren B."/>
        </authorList>
    </citation>
    <scope>NUCLEOTIDE SEQUENCE</scope>
    <source>
        <strain evidence="2">R3-111a-1</strain>
    </source>
</reference>
<reference evidence="2" key="3">
    <citation type="submission" date="2010-09" db="EMBL/GenBank/DDBJ databases">
        <title>Annotation of Gaeumannomyces graminis var. tritici R3-111a-1.</title>
        <authorList>
            <consortium name="The Broad Institute Genome Sequencing Platform"/>
            <person name="Ma L.-J."/>
            <person name="Dead R."/>
            <person name="Young S.K."/>
            <person name="Zeng Q."/>
            <person name="Gargeya S."/>
            <person name="Fitzgerald M."/>
            <person name="Haas B."/>
            <person name="Abouelleil A."/>
            <person name="Alvarado L."/>
            <person name="Arachchi H.M."/>
            <person name="Berlin A."/>
            <person name="Brown A."/>
            <person name="Chapman S.B."/>
            <person name="Chen Z."/>
            <person name="Dunbar C."/>
            <person name="Freedman E."/>
            <person name="Gearin G."/>
            <person name="Gellesch M."/>
            <person name="Goldberg J."/>
            <person name="Griggs A."/>
            <person name="Gujja S."/>
            <person name="Heiman D."/>
            <person name="Howarth C."/>
            <person name="Larson L."/>
            <person name="Lui A."/>
            <person name="MacDonald P.J.P."/>
            <person name="Mehta T."/>
            <person name="Montmayeur A."/>
            <person name="Murphy C."/>
            <person name="Neiman D."/>
            <person name="Pearson M."/>
            <person name="Priest M."/>
            <person name="Roberts A."/>
            <person name="Saif S."/>
            <person name="Shea T."/>
            <person name="Shenoy N."/>
            <person name="Sisk P."/>
            <person name="Stolte C."/>
            <person name="Sykes S."/>
            <person name="Yandava C."/>
            <person name="Wortman J."/>
            <person name="Nusbaum C."/>
            <person name="Birren B."/>
        </authorList>
    </citation>
    <scope>NUCLEOTIDE SEQUENCE</scope>
    <source>
        <strain evidence="2">R3-111a-1</strain>
    </source>
</reference>
<dbReference type="HOGENOM" id="CLU_1266947_0_0_1"/>
<dbReference type="EMBL" id="GL385395">
    <property type="protein sequence ID" value="EJT82449.1"/>
    <property type="molecule type" value="Genomic_DNA"/>
</dbReference>
<evidence type="ECO:0000313" key="4">
    <source>
        <dbReference type="Proteomes" id="UP000006039"/>
    </source>
</evidence>
<protein>
    <submittedName>
        <fullName evidence="2 3">Uncharacterized protein</fullName>
    </submittedName>
</protein>
<feature type="region of interest" description="Disordered" evidence="1">
    <location>
        <begin position="199"/>
        <end position="218"/>
    </location>
</feature>